<dbReference type="InterPro" id="IPR010573">
    <property type="entry name" value="MFS_Str1/Tri12-like"/>
</dbReference>
<dbReference type="Pfam" id="PF06609">
    <property type="entry name" value="TRI12"/>
    <property type="match status" value="1"/>
</dbReference>
<feature type="transmembrane region" description="Helical" evidence="7">
    <location>
        <begin position="373"/>
        <end position="391"/>
    </location>
</feature>
<keyword evidence="10" id="KW-1185">Reference proteome</keyword>
<feature type="transmembrane region" description="Helical" evidence="7">
    <location>
        <begin position="549"/>
        <end position="567"/>
    </location>
</feature>
<feature type="transmembrane region" description="Helical" evidence="7">
    <location>
        <begin position="126"/>
        <end position="144"/>
    </location>
</feature>
<evidence type="ECO:0000256" key="7">
    <source>
        <dbReference type="SAM" id="Phobius"/>
    </source>
</evidence>
<dbReference type="InterPro" id="IPR020846">
    <property type="entry name" value="MFS_dom"/>
</dbReference>
<evidence type="ECO:0000256" key="2">
    <source>
        <dbReference type="ARBA" id="ARBA00022448"/>
    </source>
</evidence>
<accession>A0A0D2JC23</accession>
<keyword evidence="4 7" id="KW-1133">Transmembrane helix</keyword>
<feature type="domain" description="Major facilitator superfamily (MFS) profile" evidence="8">
    <location>
        <begin position="57"/>
        <end position="519"/>
    </location>
</feature>
<dbReference type="InterPro" id="IPR036259">
    <property type="entry name" value="MFS_trans_sf"/>
</dbReference>
<evidence type="ECO:0000259" key="8">
    <source>
        <dbReference type="PROSITE" id="PS50850"/>
    </source>
</evidence>
<feature type="transmembrane region" description="Helical" evidence="7">
    <location>
        <begin position="95"/>
        <end position="114"/>
    </location>
</feature>
<feature type="transmembrane region" description="Helical" evidence="7">
    <location>
        <begin position="456"/>
        <end position="480"/>
    </location>
</feature>
<dbReference type="AlphaFoldDB" id="A0A0D2JC23"/>
<feature type="transmembrane region" description="Helical" evidence="7">
    <location>
        <begin position="284"/>
        <end position="309"/>
    </location>
</feature>
<dbReference type="VEuPathDB" id="FungiDB:Z518_04621"/>
<dbReference type="HOGENOM" id="CLU_000960_25_2_1"/>
<keyword evidence="3 7" id="KW-0812">Transmembrane</keyword>
<evidence type="ECO:0000313" key="10">
    <source>
        <dbReference type="Proteomes" id="UP000053617"/>
    </source>
</evidence>
<feature type="transmembrane region" description="Helical" evidence="7">
    <location>
        <begin position="329"/>
        <end position="353"/>
    </location>
</feature>
<evidence type="ECO:0000256" key="4">
    <source>
        <dbReference type="ARBA" id="ARBA00022989"/>
    </source>
</evidence>
<evidence type="ECO:0000256" key="3">
    <source>
        <dbReference type="ARBA" id="ARBA00022692"/>
    </source>
</evidence>
<protein>
    <recommendedName>
        <fullName evidence="8">Major facilitator superfamily (MFS) profile domain-containing protein</fullName>
    </recommendedName>
</protein>
<dbReference type="InterPro" id="IPR005829">
    <property type="entry name" value="Sugar_transporter_CS"/>
</dbReference>
<feature type="transmembrane region" description="Helical" evidence="7">
    <location>
        <begin position="62"/>
        <end position="83"/>
    </location>
</feature>
<dbReference type="GeneID" id="25292692"/>
<evidence type="ECO:0000313" key="9">
    <source>
        <dbReference type="EMBL" id="KIX06645.1"/>
    </source>
</evidence>
<feature type="transmembrane region" description="Helical" evidence="7">
    <location>
        <begin position="522"/>
        <end position="543"/>
    </location>
</feature>
<evidence type="ECO:0000256" key="1">
    <source>
        <dbReference type="ARBA" id="ARBA00004141"/>
    </source>
</evidence>
<keyword evidence="5 7" id="KW-0472">Membrane</keyword>
<evidence type="ECO:0000256" key="6">
    <source>
        <dbReference type="SAM" id="MobiDB-lite"/>
    </source>
</evidence>
<dbReference type="SUPFAM" id="SSF103473">
    <property type="entry name" value="MFS general substrate transporter"/>
    <property type="match status" value="1"/>
</dbReference>
<feature type="transmembrane region" description="Helical" evidence="7">
    <location>
        <begin position="421"/>
        <end position="444"/>
    </location>
</feature>
<dbReference type="RefSeq" id="XP_013273781.1">
    <property type="nucleotide sequence ID" value="XM_013418327.1"/>
</dbReference>
<feature type="transmembrane region" description="Helical" evidence="7">
    <location>
        <begin position="398"/>
        <end position="415"/>
    </location>
</feature>
<dbReference type="GO" id="GO:0005886">
    <property type="term" value="C:plasma membrane"/>
    <property type="evidence" value="ECO:0007669"/>
    <property type="project" value="TreeGrafter"/>
</dbReference>
<feature type="region of interest" description="Disordered" evidence="6">
    <location>
        <begin position="587"/>
        <end position="623"/>
    </location>
</feature>
<feature type="transmembrane region" description="Helical" evidence="7">
    <location>
        <begin position="150"/>
        <end position="170"/>
    </location>
</feature>
<feature type="compositionally biased region" description="Polar residues" evidence="6">
    <location>
        <begin position="587"/>
        <end position="596"/>
    </location>
</feature>
<dbReference type="PROSITE" id="PS00216">
    <property type="entry name" value="SUGAR_TRANSPORT_1"/>
    <property type="match status" value="1"/>
</dbReference>
<sequence length="623" mass="67581">MLSQSHPKEPQRDVDVTPLDDDPELLTIEANPLQNQRELRAQQAHDAVDWSYCRSLRLWGTYLGLVFGLYGSCAAVLAPLSILTYINADLGPSDVYVNIPIAFTAMNAVCFLTLGRLSDLFGRRYFLIAQVASGFIGAIMSGTANNLNTLIGGAVFIGMAAVSGSTYQIYIGELVPIRHRGYWNSLILVPTLSLQSFGPVVGKSRVFVRDHSWRWCYYMASISYGIGIVLLILFYWPPSFDHLHKRHRRMELIKDFDYIGLILFAAGMVLFALGVSWGGGYLPWTSAAVIAPLVIGFVGLVAFLLWQAFTKIKEPLMNWDFLVYKPRSYLYPFIVSTTGGMFYYGILLVWPIVVVNVFGASSIIKQGFMVCTAYAGVSVGAVLGGILFHIGAHHRLKVVVANILMVVFTVGVSQTDRTQQGAAIACVLIASLSNGALETMCMLWTSVSRSTDNIGLSLGLLGSGRSFGGAVAQAIFIAVLNNKAGAYIPQFVTSAALEAGLPTASLPSLFQAMAAGTAEAFAAVPGITAAIVGAVQTAVANAYVETFKYVYYTAIAFGCFSLIFACLHDKDVQHHLTSHIGKRLYQRSDTTSSSNMGAERNQDVDASPEKDRDNVTVEHADSV</sequence>
<dbReference type="PANTHER" id="PTHR23501:SF109">
    <property type="entry name" value="MAJOR FACILITATOR SUPERFAMILY (MFS) PROFILE DOMAIN-CONTAINING PROTEIN-RELATED"/>
    <property type="match status" value="1"/>
</dbReference>
<feature type="compositionally biased region" description="Basic and acidic residues" evidence="6">
    <location>
        <begin position="1"/>
        <end position="15"/>
    </location>
</feature>
<organism evidence="9 10">
    <name type="scientific">Rhinocladiella mackenziei CBS 650.93</name>
    <dbReference type="NCBI Taxonomy" id="1442369"/>
    <lineage>
        <taxon>Eukaryota</taxon>
        <taxon>Fungi</taxon>
        <taxon>Dikarya</taxon>
        <taxon>Ascomycota</taxon>
        <taxon>Pezizomycotina</taxon>
        <taxon>Eurotiomycetes</taxon>
        <taxon>Chaetothyriomycetidae</taxon>
        <taxon>Chaetothyriales</taxon>
        <taxon>Herpotrichiellaceae</taxon>
        <taxon>Rhinocladiella</taxon>
    </lineage>
</organism>
<evidence type="ECO:0000256" key="5">
    <source>
        <dbReference type="ARBA" id="ARBA00023136"/>
    </source>
</evidence>
<proteinExistence type="predicted"/>
<keyword evidence="2" id="KW-0813">Transport</keyword>
<feature type="region of interest" description="Disordered" evidence="6">
    <location>
        <begin position="1"/>
        <end position="20"/>
    </location>
</feature>
<dbReference type="GO" id="GO:0022857">
    <property type="term" value="F:transmembrane transporter activity"/>
    <property type="evidence" value="ECO:0007669"/>
    <property type="project" value="InterPro"/>
</dbReference>
<feature type="transmembrane region" description="Helical" evidence="7">
    <location>
        <begin position="182"/>
        <end position="202"/>
    </location>
</feature>
<comment type="subcellular location">
    <subcellularLocation>
        <location evidence="1">Membrane</location>
        <topology evidence="1">Multi-pass membrane protein</topology>
    </subcellularLocation>
</comment>
<feature type="transmembrane region" description="Helical" evidence="7">
    <location>
        <begin position="258"/>
        <end position="278"/>
    </location>
</feature>
<dbReference type="Gene3D" id="1.20.1250.20">
    <property type="entry name" value="MFS general substrate transporter like domains"/>
    <property type="match status" value="1"/>
</dbReference>
<feature type="transmembrane region" description="Helical" evidence="7">
    <location>
        <begin position="217"/>
        <end position="237"/>
    </location>
</feature>
<dbReference type="OrthoDB" id="4139357at2759"/>
<name>A0A0D2JC23_9EURO</name>
<dbReference type="Proteomes" id="UP000053617">
    <property type="component" value="Unassembled WGS sequence"/>
</dbReference>
<gene>
    <name evidence="9" type="ORF">Z518_04621</name>
</gene>
<dbReference type="PANTHER" id="PTHR23501">
    <property type="entry name" value="MAJOR FACILITATOR SUPERFAMILY"/>
    <property type="match status" value="1"/>
</dbReference>
<dbReference type="EMBL" id="KN847477">
    <property type="protein sequence ID" value="KIX06645.1"/>
    <property type="molecule type" value="Genomic_DNA"/>
</dbReference>
<feature type="compositionally biased region" description="Basic and acidic residues" evidence="6">
    <location>
        <begin position="600"/>
        <end position="623"/>
    </location>
</feature>
<dbReference type="PROSITE" id="PS50850">
    <property type="entry name" value="MFS"/>
    <property type="match status" value="1"/>
</dbReference>
<reference evidence="9 10" key="1">
    <citation type="submission" date="2015-01" db="EMBL/GenBank/DDBJ databases">
        <title>The Genome Sequence of Rhinocladiella mackenzie CBS 650.93.</title>
        <authorList>
            <consortium name="The Broad Institute Genomics Platform"/>
            <person name="Cuomo C."/>
            <person name="de Hoog S."/>
            <person name="Gorbushina A."/>
            <person name="Stielow B."/>
            <person name="Teixiera M."/>
            <person name="Abouelleil A."/>
            <person name="Chapman S.B."/>
            <person name="Priest M."/>
            <person name="Young S.K."/>
            <person name="Wortman J."/>
            <person name="Nusbaum C."/>
            <person name="Birren B."/>
        </authorList>
    </citation>
    <scope>NUCLEOTIDE SEQUENCE [LARGE SCALE GENOMIC DNA]</scope>
    <source>
        <strain evidence="9 10">CBS 650.93</strain>
    </source>
</reference>